<feature type="domain" description="MsrB" evidence="11">
    <location>
        <begin position="218"/>
        <end position="341"/>
    </location>
</feature>
<evidence type="ECO:0000256" key="5">
    <source>
        <dbReference type="ARBA" id="ARBA00024679"/>
    </source>
</evidence>
<keyword evidence="3 9" id="KW-0560">Oxidoreductase</keyword>
<dbReference type="InterPro" id="IPR002579">
    <property type="entry name" value="Met_Sox_Rdtase_MsrB_dom"/>
</dbReference>
<dbReference type="GO" id="GO:0008113">
    <property type="term" value="F:peptide-methionine (S)-S-oxide reductase activity"/>
    <property type="evidence" value="ECO:0007669"/>
    <property type="project" value="UniProtKB-UniRule"/>
</dbReference>
<gene>
    <name evidence="9" type="primary">msrB</name>
    <name evidence="10" type="synonym">msrA</name>
    <name evidence="12" type="ORF">DFQ12_2897</name>
</gene>
<name>A0A420B7R4_SPHD1</name>
<evidence type="ECO:0000313" key="12">
    <source>
        <dbReference type="EMBL" id="RKE52655.1"/>
    </source>
</evidence>
<evidence type="ECO:0000256" key="7">
    <source>
        <dbReference type="ARBA" id="ARBA00048488"/>
    </source>
</evidence>
<dbReference type="InterPro" id="IPR036509">
    <property type="entry name" value="Met_Sox_Rdtase_MsrA_sf"/>
</dbReference>
<dbReference type="GO" id="GO:0033743">
    <property type="term" value="F:peptide-methionine (R)-S-oxide reductase activity"/>
    <property type="evidence" value="ECO:0007669"/>
    <property type="project" value="UniProtKB-UniRule"/>
</dbReference>
<keyword evidence="13" id="KW-1185">Reference proteome</keyword>
<keyword evidence="4" id="KW-0511">Multifunctional enzyme</keyword>
<proteinExistence type="inferred from homology"/>
<evidence type="ECO:0000256" key="1">
    <source>
        <dbReference type="ARBA" id="ARBA00008076"/>
    </source>
</evidence>
<dbReference type="Gene3D" id="3.30.1060.10">
    <property type="entry name" value="Peptide methionine sulphoxide reductase MsrA"/>
    <property type="match status" value="1"/>
</dbReference>
<evidence type="ECO:0000256" key="3">
    <source>
        <dbReference type="ARBA" id="ARBA00023002"/>
    </source>
</evidence>
<dbReference type="SUPFAM" id="SSF51316">
    <property type="entry name" value="Mss4-like"/>
    <property type="match status" value="1"/>
</dbReference>
<dbReference type="AlphaFoldDB" id="A0A420B7R4"/>
<accession>A0A420B7R4</accession>
<dbReference type="Gene3D" id="2.170.150.20">
    <property type="entry name" value="Peptide methionine sulfoxide reductase"/>
    <property type="match status" value="1"/>
</dbReference>
<comment type="similarity">
    <text evidence="10">Belongs to the MsrA Met sulfoxide reductase family.</text>
</comment>
<organism evidence="12 13">
    <name type="scientific">Sphingobacterium detergens</name>
    <dbReference type="NCBI Taxonomy" id="1145106"/>
    <lineage>
        <taxon>Bacteria</taxon>
        <taxon>Pseudomonadati</taxon>
        <taxon>Bacteroidota</taxon>
        <taxon>Sphingobacteriia</taxon>
        <taxon>Sphingobacteriales</taxon>
        <taxon>Sphingobacteriaceae</taxon>
        <taxon>Sphingobacterium</taxon>
    </lineage>
</organism>
<comment type="catalytic activity">
    <reaction evidence="7 9">
        <text>L-methionyl-[protein] + [thioredoxin]-disulfide + H2O = L-methionyl-(R)-S-oxide-[protein] + [thioredoxin]-dithiol</text>
        <dbReference type="Rhea" id="RHEA:24164"/>
        <dbReference type="Rhea" id="RHEA-COMP:10698"/>
        <dbReference type="Rhea" id="RHEA-COMP:10700"/>
        <dbReference type="Rhea" id="RHEA-COMP:12313"/>
        <dbReference type="Rhea" id="RHEA-COMP:12314"/>
        <dbReference type="ChEBI" id="CHEBI:15377"/>
        <dbReference type="ChEBI" id="CHEBI:16044"/>
        <dbReference type="ChEBI" id="CHEBI:29950"/>
        <dbReference type="ChEBI" id="CHEBI:45764"/>
        <dbReference type="ChEBI" id="CHEBI:50058"/>
        <dbReference type="EC" id="1.8.4.12"/>
    </reaction>
</comment>
<evidence type="ECO:0000259" key="11">
    <source>
        <dbReference type="PROSITE" id="PS51790"/>
    </source>
</evidence>
<dbReference type="Pfam" id="PF01625">
    <property type="entry name" value="PMSR"/>
    <property type="match status" value="1"/>
</dbReference>
<comment type="similarity">
    <text evidence="2">In the N-terminal section; belongs to the MsrA Met sulfoxide reductase family.</text>
</comment>
<dbReference type="EMBL" id="RAPY01000002">
    <property type="protein sequence ID" value="RKE52655.1"/>
    <property type="molecule type" value="Genomic_DNA"/>
</dbReference>
<dbReference type="GO" id="GO:0006979">
    <property type="term" value="P:response to oxidative stress"/>
    <property type="evidence" value="ECO:0007669"/>
    <property type="project" value="InterPro"/>
</dbReference>
<dbReference type="NCBIfam" id="TIGR00401">
    <property type="entry name" value="msrA"/>
    <property type="match status" value="1"/>
</dbReference>
<dbReference type="HAMAP" id="MF_01400">
    <property type="entry name" value="MsrB"/>
    <property type="match status" value="1"/>
</dbReference>
<dbReference type="NCBIfam" id="TIGR00357">
    <property type="entry name" value="peptide-methionine (R)-S-oxide reductase MsrB"/>
    <property type="match status" value="1"/>
</dbReference>
<dbReference type="EC" id="1.8.4.11" evidence="10"/>
<dbReference type="OrthoDB" id="4174719at2"/>
<dbReference type="SUPFAM" id="SSF55068">
    <property type="entry name" value="Peptide methionine sulfoxide reductase"/>
    <property type="match status" value="1"/>
</dbReference>
<dbReference type="HAMAP" id="MF_01401">
    <property type="entry name" value="MsrA"/>
    <property type="match status" value="1"/>
</dbReference>
<comment type="caution">
    <text evidence="9">Lacks conserved residue(s) required for the propagation of feature annotation.</text>
</comment>
<dbReference type="RefSeq" id="WP_120259676.1">
    <property type="nucleotide sequence ID" value="NZ_RAPY01000002.1"/>
</dbReference>
<dbReference type="Pfam" id="PF01641">
    <property type="entry name" value="SelR"/>
    <property type="match status" value="1"/>
</dbReference>
<evidence type="ECO:0000256" key="2">
    <source>
        <dbReference type="ARBA" id="ARBA00011017"/>
    </source>
</evidence>
<dbReference type="GO" id="GO:0030091">
    <property type="term" value="P:protein repair"/>
    <property type="evidence" value="ECO:0007669"/>
    <property type="project" value="InterPro"/>
</dbReference>
<comment type="function">
    <text evidence="5 10">Has an important function as a repair enzyme for proteins that have been inactivated by oxidation. Catalyzes the reversible oxidation-reduction of methionine sulfoxide in proteins to methionine.</text>
</comment>
<comment type="similarity">
    <text evidence="1">In the C-terminal section; belongs to the MsrB Met sulfoxide reductase family.</text>
</comment>
<dbReference type="InterPro" id="IPR002569">
    <property type="entry name" value="Met_Sox_Rdtase_MsrA_dom"/>
</dbReference>
<dbReference type="GO" id="GO:0005737">
    <property type="term" value="C:cytoplasm"/>
    <property type="evidence" value="ECO:0007669"/>
    <property type="project" value="TreeGrafter"/>
</dbReference>
<dbReference type="PANTHER" id="PTHR10173:SF59">
    <property type="entry name" value="PEPTIDE METHIONINE SULFOXIDE REDUCTASE MSRA_MSRB"/>
    <property type="match status" value="1"/>
</dbReference>
<comment type="catalytic activity">
    <reaction evidence="8 10">
        <text>[thioredoxin]-disulfide + L-methionine + H2O = L-methionine (S)-S-oxide + [thioredoxin]-dithiol</text>
        <dbReference type="Rhea" id="RHEA:19993"/>
        <dbReference type="Rhea" id="RHEA-COMP:10698"/>
        <dbReference type="Rhea" id="RHEA-COMP:10700"/>
        <dbReference type="ChEBI" id="CHEBI:15377"/>
        <dbReference type="ChEBI" id="CHEBI:29950"/>
        <dbReference type="ChEBI" id="CHEBI:50058"/>
        <dbReference type="ChEBI" id="CHEBI:57844"/>
        <dbReference type="ChEBI" id="CHEBI:58772"/>
        <dbReference type="EC" id="1.8.4.11"/>
    </reaction>
</comment>
<dbReference type="EC" id="1.8.4.12" evidence="9"/>
<dbReference type="PROSITE" id="PS51790">
    <property type="entry name" value="MSRB"/>
    <property type="match status" value="1"/>
</dbReference>
<comment type="catalytic activity">
    <reaction evidence="6 10">
        <text>L-methionyl-[protein] + [thioredoxin]-disulfide + H2O = L-methionyl-(S)-S-oxide-[protein] + [thioredoxin]-dithiol</text>
        <dbReference type="Rhea" id="RHEA:14217"/>
        <dbReference type="Rhea" id="RHEA-COMP:10698"/>
        <dbReference type="Rhea" id="RHEA-COMP:10700"/>
        <dbReference type="Rhea" id="RHEA-COMP:12313"/>
        <dbReference type="Rhea" id="RHEA-COMP:12315"/>
        <dbReference type="ChEBI" id="CHEBI:15377"/>
        <dbReference type="ChEBI" id="CHEBI:16044"/>
        <dbReference type="ChEBI" id="CHEBI:29950"/>
        <dbReference type="ChEBI" id="CHEBI:44120"/>
        <dbReference type="ChEBI" id="CHEBI:50058"/>
        <dbReference type="EC" id="1.8.4.11"/>
    </reaction>
</comment>
<protein>
    <recommendedName>
        <fullName evidence="9 10">Multifunctional fusion protein</fullName>
    </recommendedName>
    <domain>
        <recommendedName>
            <fullName evidence="10">Peptide methionine sulfoxide reductase MsrA</fullName>
            <shortName evidence="10">Protein-methionine-S-oxide reductase</shortName>
            <ecNumber evidence="10">1.8.4.11</ecNumber>
        </recommendedName>
        <alternativeName>
            <fullName evidence="10">Peptide-methionine (S)-S-oxide reductase</fullName>
            <shortName evidence="10">Peptide Met(O) reductase</shortName>
        </alternativeName>
    </domain>
    <domain>
        <recommendedName>
            <fullName evidence="9">Peptide methionine sulfoxide reductase MsrB</fullName>
            <ecNumber evidence="9">1.8.4.12</ecNumber>
        </recommendedName>
        <alternativeName>
            <fullName evidence="9">Peptide-methionine (R)-S-oxide reductase</fullName>
        </alternativeName>
    </domain>
</protein>
<evidence type="ECO:0000256" key="4">
    <source>
        <dbReference type="ARBA" id="ARBA00023268"/>
    </source>
</evidence>
<feature type="active site" evidence="10">
    <location>
        <position position="51"/>
    </location>
</feature>
<evidence type="ECO:0000256" key="9">
    <source>
        <dbReference type="HAMAP-Rule" id="MF_01400"/>
    </source>
</evidence>
<feature type="active site" description="Nucleophile" evidence="9">
    <location>
        <position position="330"/>
    </location>
</feature>
<dbReference type="InterPro" id="IPR011057">
    <property type="entry name" value="Mss4-like_sf"/>
</dbReference>
<evidence type="ECO:0000256" key="10">
    <source>
        <dbReference type="HAMAP-Rule" id="MF_01401"/>
    </source>
</evidence>
<reference evidence="12 13" key="1">
    <citation type="submission" date="2018-09" db="EMBL/GenBank/DDBJ databases">
        <title>Genomic Encyclopedia of Type Strains, Phase III (KMG-III): the genomes of soil and plant-associated and newly described type strains.</title>
        <authorList>
            <person name="Whitman W."/>
        </authorList>
    </citation>
    <scope>NUCLEOTIDE SEQUENCE [LARGE SCALE GENOMIC DNA]</scope>
    <source>
        <strain evidence="12 13">CECT 7938</strain>
    </source>
</reference>
<dbReference type="InterPro" id="IPR028427">
    <property type="entry name" value="Met_Sox_Rdtase_MsrB"/>
</dbReference>
<dbReference type="PANTHER" id="PTHR10173">
    <property type="entry name" value="METHIONINE SULFOXIDE REDUCTASE"/>
    <property type="match status" value="1"/>
</dbReference>
<comment type="similarity">
    <text evidence="9">Belongs to the MsrB Met sulfoxide reductase family.</text>
</comment>
<dbReference type="Proteomes" id="UP000286246">
    <property type="component" value="Unassembled WGS sequence"/>
</dbReference>
<evidence type="ECO:0000256" key="8">
    <source>
        <dbReference type="ARBA" id="ARBA00048782"/>
    </source>
</evidence>
<evidence type="ECO:0000313" key="13">
    <source>
        <dbReference type="Proteomes" id="UP000286246"/>
    </source>
</evidence>
<sequence>MKIIWTITILAFIGLIIVKIGFSQGEEKASAPEKNSAHNSKTSEIYFAGGCFWGTEHYFKQIRGVTATEVGYANGNLAKPSYEQVSTGNTGFVEAVKVDYDPTLVDLKLLIDLYFKTIDPTSMDKQGNDIGTQYRTGIYFTKKEDEKTIRDEIGQLAKSYSSKLVVEIGPLRNFYTAENYHQNYLEKNPQGYCHIPADLFEKARQANPKPAKYNKVDKKTLKKELTALQYDVTQNNATEKAFDNAYWNEFREGIYVDVTTGEPLFISTDKFESDCGWPSFSKPINDRLIAEKSDRSFGMNRTEVRSKTGDAHLGHVFNDGPTEQGGLRYCINSASLRFIPKDQMKAEGYEKFIPLLQTKSDKTK</sequence>
<evidence type="ECO:0000256" key="6">
    <source>
        <dbReference type="ARBA" id="ARBA00047806"/>
    </source>
</evidence>
<dbReference type="GO" id="GO:0033744">
    <property type="term" value="F:L-methionine:thioredoxin-disulfide S-oxidoreductase activity"/>
    <property type="evidence" value="ECO:0007669"/>
    <property type="project" value="RHEA"/>
</dbReference>
<dbReference type="FunFam" id="2.170.150.20:FF:000003">
    <property type="entry name" value="Peptide methionine sulfoxide reductase MsrB"/>
    <property type="match status" value="1"/>
</dbReference>
<comment type="caution">
    <text evidence="12">The sequence shown here is derived from an EMBL/GenBank/DDBJ whole genome shotgun (WGS) entry which is preliminary data.</text>
</comment>